<dbReference type="Proteomes" id="UP000314294">
    <property type="component" value="Unassembled WGS sequence"/>
</dbReference>
<feature type="compositionally biased region" description="Basic and acidic residues" evidence="1">
    <location>
        <begin position="7"/>
        <end position="18"/>
    </location>
</feature>
<proteinExistence type="predicted"/>
<gene>
    <name evidence="2" type="ORF">EYF80_027327</name>
</gene>
<comment type="caution">
    <text evidence="2">The sequence shown here is derived from an EMBL/GenBank/DDBJ whole genome shotgun (WGS) entry which is preliminary data.</text>
</comment>
<organism evidence="2 3">
    <name type="scientific">Liparis tanakae</name>
    <name type="common">Tanaka's snailfish</name>
    <dbReference type="NCBI Taxonomy" id="230148"/>
    <lineage>
        <taxon>Eukaryota</taxon>
        <taxon>Metazoa</taxon>
        <taxon>Chordata</taxon>
        <taxon>Craniata</taxon>
        <taxon>Vertebrata</taxon>
        <taxon>Euteleostomi</taxon>
        <taxon>Actinopterygii</taxon>
        <taxon>Neopterygii</taxon>
        <taxon>Teleostei</taxon>
        <taxon>Neoteleostei</taxon>
        <taxon>Acanthomorphata</taxon>
        <taxon>Eupercaria</taxon>
        <taxon>Perciformes</taxon>
        <taxon>Cottioidei</taxon>
        <taxon>Cottales</taxon>
        <taxon>Liparidae</taxon>
        <taxon>Liparis</taxon>
    </lineage>
</organism>
<name>A0A4Z2H9B9_9TELE</name>
<dbReference type="EMBL" id="SRLO01000293">
    <property type="protein sequence ID" value="TNN62419.1"/>
    <property type="molecule type" value="Genomic_DNA"/>
</dbReference>
<protein>
    <submittedName>
        <fullName evidence="2">Uncharacterized protein</fullName>
    </submittedName>
</protein>
<feature type="compositionally biased region" description="Basic and acidic residues" evidence="1">
    <location>
        <begin position="53"/>
        <end position="68"/>
    </location>
</feature>
<evidence type="ECO:0000313" key="3">
    <source>
        <dbReference type="Proteomes" id="UP000314294"/>
    </source>
</evidence>
<dbReference type="AlphaFoldDB" id="A0A4Z2H9B9"/>
<accession>A0A4Z2H9B9</accession>
<evidence type="ECO:0000313" key="2">
    <source>
        <dbReference type="EMBL" id="TNN62419.1"/>
    </source>
</evidence>
<keyword evidence="3" id="KW-1185">Reference proteome</keyword>
<reference evidence="2 3" key="1">
    <citation type="submission" date="2019-03" db="EMBL/GenBank/DDBJ databases">
        <title>First draft genome of Liparis tanakae, snailfish: a comprehensive survey of snailfish specific genes.</title>
        <authorList>
            <person name="Kim W."/>
            <person name="Song I."/>
            <person name="Jeong J.-H."/>
            <person name="Kim D."/>
            <person name="Kim S."/>
            <person name="Ryu S."/>
            <person name="Song J.Y."/>
            <person name="Lee S.K."/>
        </authorList>
    </citation>
    <scope>NUCLEOTIDE SEQUENCE [LARGE SCALE GENOMIC DNA]</scope>
    <source>
        <tissue evidence="2">Muscle</tissue>
    </source>
</reference>
<feature type="region of interest" description="Disordered" evidence="1">
    <location>
        <begin position="53"/>
        <end position="117"/>
    </location>
</feature>
<feature type="region of interest" description="Disordered" evidence="1">
    <location>
        <begin position="1"/>
        <end position="34"/>
    </location>
</feature>
<evidence type="ECO:0000256" key="1">
    <source>
        <dbReference type="SAM" id="MobiDB-lite"/>
    </source>
</evidence>
<sequence>MPGVDSRLLDTELGESKAETSNQQIPPSHSGRGTWFSIISRPAAFWSVTKSSVREGEREGEGGGEHFLSHKLSGKSREESDATLTGDVGVNRTETAPDASRILQTSPGSAAKNEDDKDGRIQLTLAFFMPGELAGRRESQAVII</sequence>